<dbReference type="InterPro" id="IPR039537">
    <property type="entry name" value="Retrotran_Ty1/copia-like"/>
</dbReference>
<comment type="caution">
    <text evidence="2">The sequence shown here is derived from an EMBL/GenBank/DDBJ whole genome shotgun (WGS) entry which is preliminary data.</text>
</comment>
<organism evidence="2 3">
    <name type="scientific">Peronospora matthiolae</name>
    <dbReference type="NCBI Taxonomy" id="2874970"/>
    <lineage>
        <taxon>Eukaryota</taxon>
        <taxon>Sar</taxon>
        <taxon>Stramenopiles</taxon>
        <taxon>Oomycota</taxon>
        <taxon>Peronosporomycetes</taxon>
        <taxon>Peronosporales</taxon>
        <taxon>Peronosporaceae</taxon>
        <taxon>Peronospora</taxon>
    </lineage>
</organism>
<dbReference type="SUPFAM" id="SSF53098">
    <property type="entry name" value="Ribonuclease H-like"/>
    <property type="match status" value="1"/>
</dbReference>
<reference evidence="2" key="1">
    <citation type="submission" date="2024-01" db="EMBL/GenBank/DDBJ databases">
        <authorList>
            <person name="Webb A."/>
        </authorList>
    </citation>
    <scope>NUCLEOTIDE SEQUENCE</scope>
    <source>
        <strain evidence="2">Pm1</strain>
    </source>
</reference>
<evidence type="ECO:0000313" key="2">
    <source>
        <dbReference type="EMBL" id="CAK7895387.1"/>
    </source>
</evidence>
<gene>
    <name evidence="2" type="ORF">PM001_LOCUS1035</name>
</gene>
<protein>
    <recommendedName>
        <fullName evidence="1">Integrase catalytic domain-containing protein</fullName>
    </recommendedName>
</protein>
<dbReference type="InterPro" id="IPR036397">
    <property type="entry name" value="RNaseH_sf"/>
</dbReference>
<name>A0AAV1T3S9_9STRA</name>
<proteinExistence type="predicted"/>
<dbReference type="Gene3D" id="3.30.420.10">
    <property type="entry name" value="Ribonuclease H-like superfamily/Ribonuclease H"/>
    <property type="match status" value="1"/>
</dbReference>
<dbReference type="GO" id="GO:0015074">
    <property type="term" value="P:DNA integration"/>
    <property type="evidence" value="ECO:0007669"/>
    <property type="project" value="InterPro"/>
</dbReference>
<dbReference type="Proteomes" id="UP001162060">
    <property type="component" value="Unassembled WGS sequence"/>
</dbReference>
<dbReference type="AlphaFoldDB" id="A0AAV1T3S9"/>
<dbReference type="PANTHER" id="PTHR42648:SF28">
    <property type="entry name" value="TRANSPOSON-ENCODED PROTEIN WITH RIBONUCLEASE H-LIKE AND RETROVIRUS ZINC FINGER-LIKE DOMAINS"/>
    <property type="match status" value="1"/>
</dbReference>
<dbReference type="PANTHER" id="PTHR42648">
    <property type="entry name" value="TRANSPOSASE, PUTATIVE-RELATED"/>
    <property type="match status" value="1"/>
</dbReference>
<dbReference type="InterPro" id="IPR001584">
    <property type="entry name" value="Integrase_cat-core"/>
</dbReference>
<dbReference type="GO" id="GO:0003676">
    <property type="term" value="F:nucleic acid binding"/>
    <property type="evidence" value="ECO:0007669"/>
    <property type="project" value="InterPro"/>
</dbReference>
<sequence>MVRVTKKGTAELRTAVNGKEVVVDLSEVYYAENLADNIISYGILEERGVFLERDGNQSYVVRQEDGLKIFEVFRRNNVLTVDVMGKKTKEARVQVVNSALLQGYDGIDEAVLSTTLVELHQRLGHLGYDIVERMADSKGLGIHLTDRTRPNCLTCAEGKQSKHNQSKKDAGKNAPIDKLSGVIVSDIKGTNETLDRRGDRYLINFVDYSTNYVRVFLAKNKIEATKNFKYFLLYFEKRFNGRLHVLRTDGGKEYVNVEMFCKSAGVRR</sequence>
<feature type="domain" description="Integrase catalytic" evidence="1">
    <location>
        <begin position="171"/>
        <end position="268"/>
    </location>
</feature>
<dbReference type="EMBL" id="CAKLBY020000004">
    <property type="protein sequence ID" value="CAK7895387.1"/>
    <property type="molecule type" value="Genomic_DNA"/>
</dbReference>
<evidence type="ECO:0000259" key="1">
    <source>
        <dbReference type="PROSITE" id="PS50994"/>
    </source>
</evidence>
<dbReference type="InterPro" id="IPR012337">
    <property type="entry name" value="RNaseH-like_sf"/>
</dbReference>
<evidence type="ECO:0000313" key="3">
    <source>
        <dbReference type="Proteomes" id="UP001162060"/>
    </source>
</evidence>
<accession>A0AAV1T3S9</accession>
<dbReference type="PROSITE" id="PS50994">
    <property type="entry name" value="INTEGRASE"/>
    <property type="match status" value="1"/>
</dbReference>